<proteinExistence type="predicted"/>
<accession>A0A392UDJ3</accession>
<evidence type="ECO:0000313" key="1">
    <source>
        <dbReference type="EMBL" id="MCI70917.1"/>
    </source>
</evidence>
<evidence type="ECO:0000313" key="2">
    <source>
        <dbReference type="Proteomes" id="UP000265520"/>
    </source>
</evidence>
<feature type="non-terminal residue" evidence="1">
    <location>
        <position position="41"/>
    </location>
</feature>
<name>A0A392UDJ3_9FABA</name>
<protein>
    <submittedName>
        <fullName evidence="1">Uncharacterized protein</fullName>
    </submittedName>
</protein>
<reference evidence="1 2" key="1">
    <citation type="journal article" date="2018" name="Front. Plant Sci.">
        <title>Red Clover (Trifolium pratense) and Zigzag Clover (T. medium) - A Picture of Genomic Similarities and Differences.</title>
        <authorList>
            <person name="Dluhosova J."/>
            <person name="Istvanek J."/>
            <person name="Nedelnik J."/>
            <person name="Repkova J."/>
        </authorList>
    </citation>
    <scope>NUCLEOTIDE SEQUENCE [LARGE SCALE GENOMIC DNA]</scope>
    <source>
        <strain evidence="2">cv. 10/8</strain>
        <tissue evidence="1">Leaf</tissue>
    </source>
</reference>
<dbReference type="EMBL" id="LXQA010785721">
    <property type="protein sequence ID" value="MCI70917.1"/>
    <property type="molecule type" value="Genomic_DNA"/>
</dbReference>
<dbReference type="Proteomes" id="UP000265520">
    <property type="component" value="Unassembled WGS sequence"/>
</dbReference>
<dbReference type="AlphaFoldDB" id="A0A392UDJ3"/>
<sequence length="41" mass="4719">MGSVEEIMPVVEDKRRLCLQIMGSWATRLKHLALWDTSPYG</sequence>
<keyword evidence="2" id="KW-1185">Reference proteome</keyword>
<organism evidence="1 2">
    <name type="scientific">Trifolium medium</name>
    <dbReference type="NCBI Taxonomy" id="97028"/>
    <lineage>
        <taxon>Eukaryota</taxon>
        <taxon>Viridiplantae</taxon>
        <taxon>Streptophyta</taxon>
        <taxon>Embryophyta</taxon>
        <taxon>Tracheophyta</taxon>
        <taxon>Spermatophyta</taxon>
        <taxon>Magnoliopsida</taxon>
        <taxon>eudicotyledons</taxon>
        <taxon>Gunneridae</taxon>
        <taxon>Pentapetalae</taxon>
        <taxon>rosids</taxon>
        <taxon>fabids</taxon>
        <taxon>Fabales</taxon>
        <taxon>Fabaceae</taxon>
        <taxon>Papilionoideae</taxon>
        <taxon>50 kb inversion clade</taxon>
        <taxon>NPAAA clade</taxon>
        <taxon>Hologalegina</taxon>
        <taxon>IRL clade</taxon>
        <taxon>Trifolieae</taxon>
        <taxon>Trifolium</taxon>
    </lineage>
</organism>
<comment type="caution">
    <text evidence="1">The sequence shown here is derived from an EMBL/GenBank/DDBJ whole genome shotgun (WGS) entry which is preliminary data.</text>
</comment>